<accession>A0A7X0DN02</accession>
<dbReference type="AlphaFoldDB" id="A0A7X0DN02"/>
<sequence length="78" mass="8465">MSGPSGIGGKRLDSAGFRPVSTGTGDPRARQRAAVPSTVSDDAALRRPREQRDRQFVMIDGQQLDRNAPRGTYLNVLI</sequence>
<proteinExistence type="predicted"/>
<evidence type="ECO:0000313" key="2">
    <source>
        <dbReference type="EMBL" id="MBB6210829.1"/>
    </source>
</evidence>
<gene>
    <name evidence="2" type="ORF">FHS48_002254</name>
</gene>
<feature type="region of interest" description="Disordered" evidence="1">
    <location>
        <begin position="1"/>
        <end position="54"/>
    </location>
</feature>
<evidence type="ECO:0000256" key="1">
    <source>
        <dbReference type="SAM" id="MobiDB-lite"/>
    </source>
</evidence>
<feature type="compositionally biased region" description="Basic and acidic residues" evidence="1">
    <location>
        <begin position="43"/>
        <end position="54"/>
    </location>
</feature>
<reference evidence="2 3" key="1">
    <citation type="submission" date="2020-08" db="EMBL/GenBank/DDBJ databases">
        <title>Genomic Encyclopedia of Type Strains, Phase IV (KMG-IV): sequencing the most valuable type-strain genomes for metagenomic binning, comparative biology and taxonomic classification.</title>
        <authorList>
            <person name="Goeker M."/>
        </authorList>
    </citation>
    <scope>NUCLEOTIDE SEQUENCE [LARGE SCALE GENOMIC DNA]</scope>
    <source>
        <strain evidence="2 3">DSM 11590</strain>
    </source>
</reference>
<dbReference type="RefSeq" id="WP_184263646.1">
    <property type="nucleotide sequence ID" value="NZ_JACIIX010000007.1"/>
</dbReference>
<name>A0A7X0DN02_NOVIT</name>
<dbReference type="Proteomes" id="UP000544872">
    <property type="component" value="Unassembled WGS sequence"/>
</dbReference>
<organism evidence="2 3">
    <name type="scientific">Novispirillum itersonii</name>
    <name type="common">Aquaspirillum itersonii</name>
    <dbReference type="NCBI Taxonomy" id="189"/>
    <lineage>
        <taxon>Bacteria</taxon>
        <taxon>Pseudomonadati</taxon>
        <taxon>Pseudomonadota</taxon>
        <taxon>Alphaproteobacteria</taxon>
        <taxon>Rhodospirillales</taxon>
        <taxon>Novispirillaceae</taxon>
        <taxon>Novispirillum</taxon>
    </lineage>
</organism>
<protein>
    <submittedName>
        <fullName evidence="2">Uncharacterized protein</fullName>
    </submittedName>
</protein>
<dbReference type="EMBL" id="JACIIX010000007">
    <property type="protein sequence ID" value="MBB6210829.1"/>
    <property type="molecule type" value="Genomic_DNA"/>
</dbReference>
<comment type="caution">
    <text evidence="2">The sequence shown here is derived from an EMBL/GenBank/DDBJ whole genome shotgun (WGS) entry which is preliminary data.</text>
</comment>
<evidence type="ECO:0000313" key="3">
    <source>
        <dbReference type="Proteomes" id="UP000544872"/>
    </source>
</evidence>
<keyword evidence="3" id="KW-1185">Reference proteome</keyword>